<reference evidence="5 6" key="1">
    <citation type="submission" date="2019-09" db="EMBL/GenBank/DDBJ databases">
        <title>Phylogeny of genus Pseudoclavibacter and closely related genus.</title>
        <authorList>
            <person name="Li Y."/>
        </authorList>
    </citation>
    <scope>NUCLEOTIDE SEQUENCE [LARGE SCALE GENOMIC DNA]</scope>
    <source>
        <strain evidence="5 6">KCTC 13959</strain>
    </source>
</reference>
<dbReference type="GO" id="GO:0005524">
    <property type="term" value="F:ATP binding"/>
    <property type="evidence" value="ECO:0007669"/>
    <property type="project" value="UniProtKB-KW"/>
</dbReference>
<evidence type="ECO:0000313" key="5">
    <source>
        <dbReference type="EMBL" id="KAB1645150.1"/>
    </source>
</evidence>
<gene>
    <name evidence="5" type="ORF">F8O05_02530</name>
</gene>
<dbReference type="GO" id="GO:0016887">
    <property type="term" value="F:ATP hydrolysis activity"/>
    <property type="evidence" value="ECO:0007669"/>
    <property type="project" value="InterPro"/>
</dbReference>
<dbReference type="Proteomes" id="UP000433493">
    <property type="component" value="Unassembled WGS sequence"/>
</dbReference>
<dbReference type="PROSITE" id="PS50893">
    <property type="entry name" value="ABC_TRANSPORTER_2"/>
    <property type="match status" value="1"/>
</dbReference>
<keyword evidence="3 5" id="KW-0067">ATP-binding</keyword>
<dbReference type="RefSeq" id="WP_158051160.1">
    <property type="nucleotide sequence ID" value="NZ_WBKB01000001.1"/>
</dbReference>
<dbReference type="InterPro" id="IPR017871">
    <property type="entry name" value="ABC_transporter-like_CS"/>
</dbReference>
<keyword evidence="6" id="KW-1185">Reference proteome</keyword>
<evidence type="ECO:0000256" key="2">
    <source>
        <dbReference type="ARBA" id="ARBA00022741"/>
    </source>
</evidence>
<evidence type="ECO:0000313" key="6">
    <source>
        <dbReference type="Proteomes" id="UP000433493"/>
    </source>
</evidence>
<evidence type="ECO:0000256" key="3">
    <source>
        <dbReference type="ARBA" id="ARBA00022840"/>
    </source>
</evidence>
<evidence type="ECO:0000256" key="1">
    <source>
        <dbReference type="ARBA" id="ARBA00022448"/>
    </source>
</evidence>
<dbReference type="CDD" id="cd03214">
    <property type="entry name" value="ABC_Iron-Siderophores_B12_Hemin"/>
    <property type="match status" value="1"/>
</dbReference>
<dbReference type="InterPro" id="IPR027417">
    <property type="entry name" value="P-loop_NTPase"/>
</dbReference>
<proteinExistence type="predicted"/>
<protein>
    <submittedName>
        <fullName evidence="5">ABC transporter ATP-binding protein</fullName>
    </submittedName>
</protein>
<dbReference type="Pfam" id="PF00005">
    <property type="entry name" value="ABC_tran"/>
    <property type="match status" value="1"/>
</dbReference>
<name>A0A7J5BHQ0_9MICO</name>
<keyword evidence="1" id="KW-0813">Transport</keyword>
<dbReference type="OrthoDB" id="5296765at2"/>
<dbReference type="PANTHER" id="PTHR42794:SF2">
    <property type="entry name" value="ABC TRANSPORTER ATP-BINDING PROTEIN"/>
    <property type="match status" value="1"/>
</dbReference>
<organism evidence="5 6">
    <name type="scientific">Gulosibacter chungangensis</name>
    <dbReference type="NCBI Taxonomy" id="979746"/>
    <lineage>
        <taxon>Bacteria</taxon>
        <taxon>Bacillati</taxon>
        <taxon>Actinomycetota</taxon>
        <taxon>Actinomycetes</taxon>
        <taxon>Micrococcales</taxon>
        <taxon>Microbacteriaceae</taxon>
        <taxon>Gulosibacter</taxon>
    </lineage>
</organism>
<comment type="caution">
    <text evidence="5">The sequence shown here is derived from an EMBL/GenBank/DDBJ whole genome shotgun (WGS) entry which is preliminary data.</text>
</comment>
<accession>A0A7J5BHQ0</accession>
<dbReference type="FunFam" id="3.40.50.300:FF:000134">
    <property type="entry name" value="Iron-enterobactin ABC transporter ATP-binding protein"/>
    <property type="match status" value="1"/>
</dbReference>
<dbReference type="SUPFAM" id="SSF52540">
    <property type="entry name" value="P-loop containing nucleoside triphosphate hydrolases"/>
    <property type="match status" value="1"/>
</dbReference>
<dbReference type="InterPro" id="IPR003439">
    <property type="entry name" value="ABC_transporter-like_ATP-bd"/>
</dbReference>
<sequence>MEFAISNITLAHGARTVLEGASAVFPSGKFTAIIGPNGVGKSTLLHLLAGITTPAQGSVWLDGHELFRMKRRERARHLALVEQQAHTDTGVVVDDVVLLGRIPHSGPFGSAQDAEERFVATSLARVGGSHLRGRTFTTLSGGERQRVSLARALAQEPSILILDEPTNHLDVGAQLQTLRLLQELAVDGLTVIAALHDIGHALAFADHVVALHEGRVAAAGHPEEVITEPLIRELYGVDVQFVNNPLTGKRMLAFADAVAAQVFA</sequence>
<dbReference type="PANTHER" id="PTHR42794">
    <property type="entry name" value="HEMIN IMPORT ATP-BINDING PROTEIN HMUV"/>
    <property type="match status" value="1"/>
</dbReference>
<dbReference type="AlphaFoldDB" id="A0A7J5BHQ0"/>
<evidence type="ECO:0000259" key="4">
    <source>
        <dbReference type="PROSITE" id="PS50893"/>
    </source>
</evidence>
<keyword evidence="2" id="KW-0547">Nucleotide-binding</keyword>
<dbReference type="EMBL" id="WBKB01000001">
    <property type="protein sequence ID" value="KAB1645150.1"/>
    <property type="molecule type" value="Genomic_DNA"/>
</dbReference>
<feature type="domain" description="ABC transporter" evidence="4">
    <location>
        <begin position="3"/>
        <end position="238"/>
    </location>
</feature>
<dbReference type="InterPro" id="IPR003593">
    <property type="entry name" value="AAA+_ATPase"/>
</dbReference>
<dbReference type="Gene3D" id="3.40.50.300">
    <property type="entry name" value="P-loop containing nucleotide triphosphate hydrolases"/>
    <property type="match status" value="1"/>
</dbReference>
<dbReference type="PROSITE" id="PS00211">
    <property type="entry name" value="ABC_TRANSPORTER_1"/>
    <property type="match status" value="1"/>
</dbReference>
<dbReference type="SMART" id="SM00382">
    <property type="entry name" value="AAA"/>
    <property type="match status" value="1"/>
</dbReference>